<dbReference type="EMBL" id="CM009295">
    <property type="protein sequence ID" value="PNT32029.1"/>
    <property type="molecule type" value="Genomic_DNA"/>
</dbReference>
<accession>A0A2K2A3B6</accession>
<feature type="region of interest" description="Disordered" evidence="1">
    <location>
        <begin position="89"/>
        <end position="152"/>
    </location>
</feature>
<gene>
    <name evidence="2" type="ORF">POPTR_006G163800</name>
</gene>
<evidence type="ECO:0000256" key="1">
    <source>
        <dbReference type="SAM" id="MobiDB-lite"/>
    </source>
</evidence>
<dbReference type="AlphaFoldDB" id="A0A2K2A3B6"/>
<dbReference type="InParanoid" id="A0A2K2A3B6"/>
<sequence>MKDDKGNQIFDNASILKLTNMHQGEEEIHIYINVDDVATPLTMRIPRCFIGKVEGNRRTKVKYFNDDIAISNKVIVEFDIDELDLLDNDDDDGIGRNFDDGSLGSERTERGNVGTSSVHDKGGDKYADDDDDDDDDEEEEEEEEENDDYIPFYGEGFECVNEEEDEWIASLDGDVCFGKSLLSGPELEDEWKISSDEDDDNIAFSAKSYNSFEGYDLNFNFKDHSSMEFQRVYVCLKAQKKRFLNGFRPFIGIDGFHLEGPYRGVLLSIVGLDGNIRLFLVVYAIVERSFKKIKDLKRVKESLE</sequence>
<dbReference type="PANTHER" id="PTHR31973:SF187">
    <property type="entry name" value="MUTATOR TRANSPOSASE MUDRA PROTEIN"/>
    <property type="match status" value="1"/>
</dbReference>
<dbReference type="Proteomes" id="UP000006729">
    <property type="component" value="Chromosome 6"/>
</dbReference>
<organism evidence="2 3">
    <name type="scientific">Populus trichocarpa</name>
    <name type="common">Western balsam poplar</name>
    <name type="synonym">Populus balsamifera subsp. trichocarpa</name>
    <dbReference type="NCBI Taxonomy" id="3694"/>
    <lineage>
        <taxon>Eukaryota</taxon>
        <taxon>Viridiplantae</taxon>
        <taxon>Streptophyta</taxon>
        <taxon>Embryophyta</taxon>
        <taxon>Tracheophyta</taxon>
        <taxon>Spermatophyta</taxon>
        <taxon>Magnoliopsida</taxon>
        <taxon>eudicotyledons</taxon>
        <taxon>Gunneridae</taxon>
        <taxon>Pentapetalae</taxon>
        <taxon>rosids</taxon>
        <taxon>fabids</taxon>
        <taxon>Malpighiales</taxon>
        <taxon>Salicaceae</taxon>
        <taxon>Saliceae</taxon>
        <taxon>Populus</taxon>
    </lineage>
</organism>
<proteinExistence type="predicted"/>
<evidence type="ECO:0008006" key="4">
    <source>
        <dbReference type="Google" id="ProtNLM"/>
    </source>
</evidence>
<protein>
    <recommendedName>
        <fullName evidence="4">Transposase MuDR plant domain-containing protein</fullName>
    </recommendedName>
</protein>
<evidence type="ECO:0000313" key="3">
    <source>
        <dbReference type="Proteomes" id="UP000006729"/>
    </source>
</evidence>
<name>A0A2K2A3B6_POPTR</name>
<evidence type="ECO:0000313" key="2">
    <source>
        <dbReference type="EMBL" id="PNT32029.1"/>
    </source>
</evidence>
<keyword evidence="3" id="KW-1185">Reference proteome</keyword>
<feature type="compositionally biased region" description="Acidic residues" evidence="1">
    <location>
        <begin position="127"/>
        <end position="148"/>
    </location>
</feature>
<dbReference type="PANTHER" id="PTHR31973">
    <property type="entry name" value="POLYPROTEIN, PUTATIVE-RELATED"/>
    <property type="match status" value="1"/>
</dbReference>
<reference evidence="2 3" key="1">
    <citation type="journal article" date="2006" name="Science">
        <title>The genome of black cottonwood, Populus trichocarpa (Torr. &amp; Gray).</title>
        <authorList>
            <person name="Tuskan G.A."/>
            <person name="Difazio S."/>
            <person name="Jansson S."/>
            <person name="Bohlmann J."/>
            <person name="Grigoriev I."/>
            <person name="Hellsten U."/>
            <person name="Putnam N."/>
            <person name="Ralph S."/>
            <person name="Rombauts S."/>
            <person name="Salamov A."/>
            <person name="Schein J."/>
            <person name="Sterck L."/>
            <person name="Aerts A."/>
            <person name="Bhalerao R.R."/>
            <person name="Bhalerao R.P."/>
            <person name="Blaudez D."/>
            <person name="Boerjan W."/>
            <person name="Brun A."/>
            <person name="Brunner A."/>
            <person name="Busov V."/>
            <person name="Campbell M."/>
            <person name="Carlson J."/>
            <person name="Chalot M."/>
            <person name="Chapman J."/>
            <person name="Chen G.L."/>
            <person name="Cooper D."/>
            <person name="Coutinho P.M."/>
            <person name="Couturier J."/>
            <person name="Covert S."/>
            <person name="Cronk Q."/>
            <person name="Cunningham R."/>
            <person name="Davis J."/>
            <person name="Degroeve S."/>
            <person name="Dejardin A."/>
            <person name="Depamphilis C."/>
            <person name="Detter J."/>
            <person name="Dirks B."/>
            <person name="Dubchak I."/>
            <person name="Duplessis S."/>
            <person name="Ehlting J."/>
            <person name="Ellis B."/>
            <person name="Gendler K."/>
            <person name="Goodstein D."/>
            <person name="Gribskov M."/>
            <person name="Grimwood J."/>
            <person name="Groover A."/>
            <person name="Gunter L."/>
            <person name="Hamberger B."/>
            <person name="Heinze B."/>
            <person name="Helariutta Y."/>
            <person name="Henrissat B."/>
            <person name="Holligan D."/>
            <person name="Holt R."/>
            <person name="Huang W."/>
            <person name="Islam-Faridi N."/>
            <person name="Jones S."/>
            <person name="Jones-Rhoades M."/>
            <person name="Jorgensen R."/>
            <person name="Joshi C."/>
            <person name="Kangasjarvi J."/>
            <person name="Karlsson J."/>
            <person name="Kelleher C."/>
            <person name="Kirkpatrick R."/>
            <person name="Kirst M."/>
            <person name="Kohler A."/>
            <person name="Kalluri U."/>
            <person name="Larimer F."/>
            <person name="Leebens-Mack J."/>
            <person name="Leple J.C."/>
            <person name="Locascio P."/>
            <person name="Lou Y."/>
            <person name="Lucas S."/>
            <person name="Martin F."/>
            <person name="Montanini B."/>
            <person name="Napoli C."/>
            <person name="Nelson D.R."/>
            <person name="Nelson C."/>
            <person name="Nieminen K."/>
            <person name="Nilsson O."/>
            <person name="Pereda V."/>
            <person name="Peter G."/>
            <person name="Philippe R."/>
            <person name="Pilate G."/>
            <person name="Poliakov A."/>
            <person name="Razumovskaya J."/>
            <person name="Richardson P."/>
            <person name="Rinaldi C."/>
            <person name="Ritland K."/>
            <person name="Rouze P."/>
            <person name="Ryaboy D."/>
            <person name="Schmutz J."/>
            <person name="Schrader J."/>
            <person name="Segerman B."/>
            <person name="Shin H."/>
            <person name="Siddiqui A."/>
            <person name="Sterky F."/>
            <person name="Terry A."/>
            <person name="Tsai C.J."/>
            <person name="Uberbacher E."/>
            <person name="Unneberg P."/>
            <person name="Vahala J."/>
            <person name="Wall K."/>
            <person name="Wessler S."/>
            <person name="Yang G."/>
            <person name="Yin T."/>
            <person name="Douglas C."/>
            <person name="Marra M."/>
            <person name="Sandberg G."/>
            <person name="Van de Peer Y."/>
            <person name="Rokhsar D."/>
        </authorList>
    </citation>
    <scope>NUCLEOTIDE SEQUENCE [LARGE SCALE GENOMIC DNA]</scope>
    <source>
        <strain evidence="3">cv. Nisqually</strain>
    </source>
</reference>